<dbReference type="InterPro" id="IPR007848">
    <property type="entry name" value="Small_mtfrase_dom"/>
</dbReference>
<dbReference type="InterPro" id="IPR029063">
    <property type="entry name" value="SAM-dependent_MTases_sf"/>
</dbReference>
<keyword evidence="6" id="KW-1185">Reference proteome</keyword>
<keyword evidence="2" id="KW-0808">Transferase</keyword>
<organism evidence="5 6">
    <name type="scientific">Paraoerskovia sediminicola</name>
    <dbReference type="NCBI Taxonomy" id="1138587"/>
    <lineage>
        <taxon>Bacteria</taxon>
        <taxon>Bacillati</taxon>
        <taxon>Actinomycetota</taxon>
        <taxon>Actinomycetes</taxon>
        <taxon>Micrococcales</taxon>
        <taxon>Cellulomonadaceae</taxon>
        <taxon>Paraoerskovia</taxon>
    </lineage>
</organism>
<evidence type="ECO:0000259" key="4">
    <source>
        <dbReference type="Pfam" id="PF05175"/>
    </source>
</evidence>
<dbReference type="InterPro" id="IPR046977">
    <property type="entry name" value="RsmC/RlmG"/>
</dbReference>
<evidence type="ECO:0000256" key="1">
    <source>
        <dbReference type="ARBA" id="ARBA00022603"/>
    </source>
</evidence>
<accession>A0ABM8G6U4</accession>
<dbReference type="SUPFAM" id="SSF53335">
    <property type="entry name" value="S-adenosyl-L-methionine-dependent methyltransferases"/>
    <property type="match status" value="1"/>
</dbReference>
<dbReference type="Proteomes" id="UP001321475">
    <property type="component" value="Chromosome"/>
</dbReference>
<gene>
    <name evidence="5" type="ORF">GCM10025865_31710</name>
</gene>
<sequence length="238" mass="25310">MLVSDTPDHYFTASPASVDERRTLSVDLAGRTVDVEVASGVFSPGRLDLGTRVLLRSVPELPQSLTGTPAPAPTDRTAPAAAAAGEETIGSDPAAGGQNFLDLGCGWGPVALTMALERPTATVWAVDVNERSLDLTRRNAASLGATGVRAVRPDDVPDDVRFDAIWSNPPIRVGKEALHAMLELWLPRLAPDGVAHLVVQRNLGADSLARWMDEHLDGLASSRSASAKGFRVLEVRHR</sequence>
<dbReference type="EMBL" id="AP027729">
    <property type="protein sequence ID" value="BDZ43872.1"/>
    <property type="molecule type" value="Genomic_DNA"/>
</dbReference>
<keyword evidence="1" id="KW-0489">Methyltransferase</keyword>
<feature type="domain" description="Methyltransferase small" evidence="4">
    <location>
        <begin position="97"/>
        <end position="233"/>
    </location>
</feature>
<dbReference type="PANTHER" id="PTHR47816">
    <property type="entry name" value="RIBOSOMAL RNA SMALL SUBUNIT METHYLTRANSFERASE C"/>
    <property type="match status" value="1"/>
</dbReference>
<feature type="compositionally biased region" description="Low complexity" evidence="3">
    <location>
        <begin position="66"/>
        <end position="84"/>
    </location>
</feature>
<evidence type="ECO:0000256" key="3">
    <source>
        <dbReference type="SAM" id="MobiDB-lite"/>
    </source>
</evidence>
<dbReference type="Pfam" id="PF05175">
    <property type="entry name" value="MTS"/>
    <property type="match status" value="1"/>
</dbReference>
<feature type="region of interest" description="Disordered" evidence="3">
    <location>
        <begin position="62"/>
        <end position="93"/>
    </location>
</feature>
<evidence type="ECO:0000256" key="2">
    <source>
        <dbReference type="ARBA" id="ARBA00022679"/>
    </source>
</evidence>
<name>A0ABM8G6U4_9CELL</name>
<dbReference type="Gene3D" id="3.40.50.150">
    <property type="entry name" value="Vaccinia Virus protein VP39"/>
    <property type="match status" value="1"/>
</dbReference>
<dbReference type="CDD" id="cd02440">
    <property type="entry name" value="AdoMet_MTases"/>
    <property type="match status" value="1"/>
</dbReference>
<evidence type="ECO:0000313" key="6">
    <source>
        <dbReference type="Proteomes" id="UP001321475"/>
    </source>
</evidence>
<evidence type="ECO:0000313" key="5">
    <source>
        <dbReference type="EMBL" id="BDZ43872.1"/>
    </source>
</evidence>
<dbReference type="PANTHER" id="PTHR47816:SF4">
    <property type="entry name" value="RIBOSOMAL RNA SMALL SUBUNIT METHYLTRANSFERASE C"/>
    <property type="match status" value="1"/>
</dbReference>
<reference evidence="6" key="1">
    <citation type="journal article" date="2019" name="Int. J. Syst. Evol. Microbiol.">
        <title>The Global Catalogue of Microorganisms (GCM) 10K type strain sequencing project: providing services to taxonomists for standard genome sequencing and annotation.</title>
        <authorList>
            <consortium name="The Broad Institute Genomics Platform"/>
            <consortium name="The Broad Institute Genome Sequencing Center for Infectious Disease"/>
            <person name="Wu L."/>
            <person name="Ma J."/>
        </authorList>
    </citation>
    <scope>NUCLEOTIDE SEQUENCE [LARGE SCALE GENOMIC DNA]</scope>
    <source>
        <strain evidence="6">NBRC 108565</strain>
    </source>
</reference>
<protein>
    <submittedName>
        <fullName evidence="5">MFS transporter</fullName>
    </submittedName>
</protein>
<proteinExistence type="predicted"/>